<dbReference type="OrthoDB" id="9803773at2"/>
<dbReference type="InterPro" id="IPR019475">
    <property type="entry name" value="DNA_primase_DnaB-bd"/>
</dbReference>
<dbReference type="InterPro" id="IPR036977">
    <property type="entry name" value="DNA_primase_Znf_CHC2"/>
</dbReference>
<dbReference type="HAMAP" id="MF_00974">
    <property type="entry name" value="DNA_primase_DnaG"/>
    <property type="match status" value="1"/>
</dbReference>
<dbReference type="InterPro" id="IPR006171">
    <property type="entry name" value="TOPRIM_dom"/>
</dbReference>
<dbReference type="GO" id="GO:0006269">
    <property type="term" value="P:DNA replication, synthesis of primer"/>
    <property type="evidence" value="ECO:0007669"/>
    <property type="project" value="UniProtKB-UniRule"/>
</dbReference>
<evidence type="ECO:0000256" key="10">
    <source>
        <dbReference type="ARBA" id="ARBA00023125"/>
    </source>
</evidence>
<dbReference type="SUPFAM" id="SSF56731">
    <property type="entry name" value="DNA primase core"/>
    <property type="match status" value="1"/>
</dbReference>
<evidence type="ECO:0000256" key="13">
    <source>
        <dbReference type="PIRNR" id="PIRNR002811"/>
    </source>
</evidence>
<evidence type="ECO:0000256" key="4">
    <source>
        <dbReference type="ARBA" id="ARBA00022695"/>
    </source>
</evidence>
<dbReference type="SMART" id="SM00400">
    <property type="entry name" value="ZnF_CHCC"/>
    <property type="match status" value="1"/>
</dbReference>
<dbReference type="GO" id="GO:0008270">
    <property type="term" value="F:zinc ion binding"/>
    <property type="evidence" value="ECO:0007669"/>
    <property type="project" value="UniProtKB-UniRule"/>
</dbReference>
<dbReference type="Pfam" id="PF08275">
    <property type="entry name" value="DNAG_N"/>
    <property type="match status" value="1"/>
</dbReference>
<dbReference type="EC" id="2.7.7.101" evidence="12"/>
<feature type="zinc finger region" description="CHC2-type" evidence="12 14">
    <location>
        <begin position="40"/>
        <end position="64"/>
    </location>
</feature>
<evidence type="ECO:0000259" key="15">
    <source>
        <dbReference type="PROSITE" id="PS50880"/>
    </source>
</evidence>
<keyword evidence="4 12" id="KW-0548">Nucleotidyltransferase</keyword>
<dbReference type="InterPro" id="IPR034151">
    <property type="entry name" value="TOPRIM_DnaG_bac"/>
</dbReference>
<proteinExistence type="inferred from homology"/>
<dbReference type="PROSITE" id="PS50880">
    <property type="entry name" value="TOPRIM"/>
    <property type="match status" value="1"/>
</dbReference>
<dbReference type="Gene3D" id="3.90.580.10">
    <property type="entry name" value="Zinc finger, CHC2-type domain"/>
    <property type="match status" value="1"/>
</dbReference>
<keyword evidence="8 12" id="KW-0862">Zinc</keyword>
<dbReference type="CDD" id="cd03364">
    <property type="entry name" value="TOPRIM_DnaG_primases"/>
    <property type="match status" value="1"/>
</dbReference>
<sequence length="604" mass="70602">MPYNFNDEVINEIRDANDIVEVISSYVDLKKAGTNYKGLCPFHNEKTPSFMVSPSKEIFHCFGCGEGGDVITFLMKHRNLNFIEALETLAHRANIELPENNNEEDKKKYEEREKLFELNREAALYYYRNLKKNKKALEYLKRRQINYNIINRFGIGFANDSWDDLFKYLKNKGFSTELIYKVGLIVKRKDKSGYYNRFRNRIIFPIINIRGKIIGFGGRVIDNTMPKYLNTPDTPIFNKGYNLYGINILKKNISYNRAILVEGYMDVISLNSHGISYSVASLGTAFTEKQAELLNKYAKEFYICYDSDTAGKRATDKALEVFHSIGIKPRVIILPKGKDPDDFIKERGIKAFEKAIDKSLNLIDYKIYSLKKKFDISTVEGKIKFTEEISTFLKKIKNEIELDVYLNEISNSTGISLDAIRNQIYNKNKSNYSDRNSSNIHYRHNRKDYIMPVEYKLESGHIASEKSILNLIINDHNIYEKLKDDFNYLDFLNKENRELAKIIYKEYSDSKNLNIDNLKIGLEQNLSNRLDEILNLDSLVDDTDKAIQDYIDNINYYKLKIRREKIKKEIKNLGKKDNAEGEVQKLKELFMEFTEINKQLKMNH</sequence>
<dbReference type="EMBL" id="QXXA01000009">
    <property type="protein sequence ID" value="NBI06998.1"/>
    <property type="molecule type" value="Genomic_DNA"/>
</dbReference>
<reference evidence="16 17" key="1">
    <citation type="submission" date="2018-08" db="EMBL/GenBank/DDBJ databases">
        <title>Murine metabolic-syndrome-specific gut microbial biobank.</title>
        <authorList>
            <person name="Liu C."/>
        </authorList>
    </citation>
    <scope>NUCLEOTIDE SEQUENCE [LARGE SCALE GENOMIC DNA]</scope>
    <source>
        <strain evidence="16 17">583</strain>
    </source>
</reference>
<keyword evidence="2 12" id="KW-0639">Primosome</keyword>
<dbReference type="GO" id="GO:0003677">
    <property type="term" value="F:DNA binding"/>
    <property type="evidence" value="ECO:0007669"/>
    <property type="project" value="UniProtKB-KW"/>
</dbReference>
<dbReference type="SMART" id="SM00493">
    <property type="entry name" value="TOPRIM"/>
    <property type="match status" value="1"/>
</dbReference>
<evidence type="ECO:0000256" key="3">
    <source>
        <dbReference type="ARBA" id="ARBA00022679"/>
    </source>
</evidence>
<evidence type="ECO:0000256" key="1">
    <source>
        <dbReference type="ARBA" id="ARBA00022478"/>
    </source>
</evidence>
<dbReference type="FunFam" id="3.90.580.10:FF:000001">
    <property type="entry name" value="DNA primase"/>
    <property type="match status" value="1"/>
</dbReference>
<dbReference type="InterPro" id="IPR006295">
    <property type="entry name" value="DNA_primase_DnaG"/>
</dbReference>
<dbReference type="Proteomes" id="UP000467132">
    <property type="component" value="Unassembled WGS sequence"/>
</dbReference>
<keyword evidence="9" id="KW-0460">Magnesium</keyword>
<dbReference type="PANTHER" id="PTHR30313:SF2">
    <property type="entry name" value="DNA PRIMASE"/>
    <property type="match status" value="1"/>
</dbReference>
<evidence type="ECO:0000256" key="9">
    <source>
        <dbReference type="ARBA" id="ARBA00022842"/>
    </source>
</evidence>
<dbReference type="Pfam" id="PF10410">
    <property type="entry name" value="DnaB_bind"/>
    <property type="match status" value="1"/>
</dbReference>
<dbReference type="Gene3D" id="1.10.860.10">
    <property type="entry name" value="DNAb Helicase, Chain A"/>
    <property type="match status" value="1"/>
</dbReference>
<protein>
    <recommendedName>
        <fullName evidence="12 13">DNA primase</fullName>
        <ecNumber evidence="12">2.7.7.101</ecNumber>
    </recommendedName>
</protein>
<dbReference type="InterPro" id="IPR016136">
    <property type="entry name" value="DNA_helicase_N/primase_C"/>
</dbReference>
<dbReference type="InterPro" id="IPR030846">
    <property type="entry name" value="DnaG_bac"/>
</dbReference>
<evidence type="ECO:0000256" key="14">
    <source>
        <dbReference type="PIRSR" id="PIRSR002811-1"/>
    </source>
</evidence>
<dbReference type="FunFam" id="3.40.1360.10:FF:000002">
    <property type="entry name" value="DNA primase"/>
    <property type="match status" value="1"/>
</dbReference>
<dbReference type="Gene3D" id="3.90.980.10">
    <property type="entry name" value="DNA primase, catalytic core, N-terminal domain"/>
    <property type="match status" value="1"/>
</dbReference>
<evidence type="ECO:0000256" key="2">
    <source>
        <dbReference type="ARBA" id="ARBA00022515"/>
    </source>
</evidence>
<keyword evidence="10 12" id="KW-0238">DNA-binding</keyword>
<evidence type="ECO:0000313" key="17">
    <source>
        <dbReference type="Proteomes" id="UP000467132"/>
    </source>
</evidence>
<dbReference type="GO" id="GO:0000428">
    <property type="term" value="C:DNA-directed RNA polymerase complex"/>
    <property type="evidence" value="ECO:0007669"/>
    <property type="project" value="UniProtKB-KW"/>
</dbReference>
<comment type="subunit">
    <text evidence="12">Monomer. Interacts with DnaB.</text>
</comment>
<comment type="cofactor">
    <cofactor evidence="12 13 14">
        <name>Zn(2+)</name>
        <dbReference type="ChEBI" id="CHEBI:29105"/>
    </cofactor>
    <text evidence="12 13 14">Binds 1 zinc ion per monomer.</text>
</comment>
<evidence type="ECO:0000256" key="8">
    <source>
        <dbReference type="ARBA" id="ARBA00022833"/>
    </source>
</evidence>
<dbReference type="PIRSF" id="PIRSF002811">
    <property type="entry name" value="DnaG"/>
    <property type="match status" value="1"/>
</dbReference>
<keyword evidence="11 12" id="KW-0804">Transcription</keyword>
<dbReference type="InterPro" id="IPR037068">
    <property type="entry name" value="DNA_primase_core_N_sf"/>
</dbReference>
<comment type="similarity">
    <text evidence="12 13">Belongs to the DnaG primase family.</text>
</comment>
<evidence type="ECO:0000256" key="11">
    <source>
        <dbReference type="ARBA" id="ARBA00023163"/>
    </source>
</evidence>
<dbReference type="FunFam" id="3.90.980.10:FF:000001">
    <property type="entry name" value="DNA primase"/>
    <property type="match status" value="1"/>
</dbReference>
<comment type="domain">
    <text evidence="12">Contains an N-terminal zinc-binding domain, a central core domain that contains the primase activity, and a C-terminal DnaB-binding domain.</text>
</comment>
<dbReference type="Gene3D" id="3.40.1360.10">
    <property type="match status" value="1"/>
</dbReference>
<keyword evidence="7 12" id="KW-0863">Zinc-finger</keyword>
<keyword evidence="17" id="KW-1185">Reference proteome</keyword>
<dbReference type="NCBIfam" id="TIGR01391">
    <property type="entry name" value="dnaG"/>
    <property type="match status" value="1"/>
</dbReference>
<keyword evidence="3 12" id="KW-0808">Transferase</keyword>
<dbReference type="InterPro" id="IPR002694">
    <property type="entry name" value="Znf_CHC2"/>
</dbReference>
<dbReference type="AlphaFoldDB" id="A0A845R0K0"/>
<dbReference type="InterPro" id="IPR050219">
    <property type="entry name" value="DnaG_primase"/>
</dbReference>
<keyword evidence="6 12" id="KW-0479">Metal-binding</keyword>
<dbReference type="Pfam" id="PF13155">
    <property type="entry name" value="Toprim_2"/>
    <property type="match status" value="1"/>
</dbReference>
<dbReference type="PANTHER" id="PTHR30313">
    <property type="entry name" value="DNA PRIMASE"/>
    <property type="match status" value="1"/>
</dbReference>
<dbReference type="SUPFAM" id="SSF57783">
    <property type="entry name" value="Zinc beta-ribbon"/>
    <property type="match status" value="1"/>
</dbReference>
<keyword evidence="5 12" id="KW-0235">DNA replication</keyword>
<comment type="caution">
    <text evidence="16">The sequence shown here is derived from an EMBL/GenBank/DDBJ whole genome shotgun (WGS) entry which is preliminary data.</text>
</comment>
<name>A0A845R0K0_9CLOT</name>
<accession>A0A845R0K0</accession>
<gene>
    <name evidence="12" type="primary">dnaG</name>
    <name evidence="16" type="ORF">D3Z33_09050</name>
</gene>
<feature type="domain" description="Toprim" evidence="15">
    <location>
        <begin position="256"/>
        <end position="337"/>
    </location>
</feature>
<evidence type="ECO:0000256" key="7">
    <source>
        <dbReference type="ARBA" id="ARBA00022771"/>
    </source>
</evidence>
<dbReference type="GO" id="GO:0005737">
    <property type="term" value="C:cytoplasm"/>
    <property type="evidence" value="ECO:0007669"/>
    <property type="project" value="TreeGrafter"/>
</dbReference>
<evidence type="ECO:0000313" key="16">
    <source>
        <dbReference type="EMBL" id="NBI06998.1"/>
    </source>
</evidence>
<organism evidence="16 17">
    <name type="scientific">Senegalia massiliensis</name>
    <dbReference type="NCBI Taxonomy" id="1720316"/>
    <lineage>
        <taxon>Bacteria</taxon>
        <taxon>Bacillati</taxon>
        <taxon>Bacillota</taxon>
        <taxon>Clostridia</taxon>
        <taxon>Eubacteriales</taxon>
        <taxon>Clostridiaceae</taxon>
        <taxon>Senegalia</taxon>
    </lineage>
</organism>
<evidence type="ECO:0000256" key="12">
    <source>
        <dbReference type="HAMAP-Rule" id="MF_00974"/>
    </source>
</evidence>
<dbReference type="Pfam" id="PF01807">
    <property type="entry name" value="Zn_ribbon_DnaG"/>
    <property type="match status" value="1"/>
</dbReference>
<comment type="function">
    <text evidence="12 13">RNA polymerase that catalyzes the synthesis of short RNA molecules used as primers for DNA polymerase during DNA replication.</text>
</comment>
<evidence type="ECO:0000256" key="6">
    <source>
        <dbReference type="ARBA" id="ARBA00022723"/>
    </source>
</evidence>
<dbReference type="InterPro" id="IPR013264">
    <property type="entry name" value="DNAG_N"/>
</dbReference>
<evidence type="ECO:0000256" key="5">
    <source>
        <dbReference type="ARBA" id="ARBA00022705"/>
    </source>
</evidence>
<keyword evidence="1 12" id="KW-0240">DNA-directed RNA polymerase</keyword>
<comment type="catalytic activity">
    <reaction evidence="12">
        <text>ssDNA + n NTP = ssDNA/pppN(pN)n-1 hybrid + (n-1) diphosphate.</text>
        <dbReference type="EC" id="2.7.7.101"/>
    </reaction>
</comment>
<dbReference type="RefSeq" id="WP_160197464.1">
    <property type="nucleotide sequence ID" value="NZ_QXXA01000009.1"/>
</dbReference>
<dbReference type="GO" id="GO:0003899">
    <property type="term" value="F:DNA-directed RNA polymerase activity"/>
    <property type="evidence" value="ECO:0007669"/>
    <property type="project" value="UniProtKB-UniRule"/>
</dbReference>
<dbReference type="GO" id="GO:1990077">
    <property type="term" value="C:primosome complex"/>
    <property type="evidence" value="ECO:0007669"/>
    <property type="project" value="UniProtKB-KW"/>
</dbReference>